<dbReference type="CDD" id="cd11336">
    <property type="entry name" value="AmyAc_MTSase"/>
    <property type="match status" value="1"/>
</dbReference>
<dbReference type="OrthoDB" id="9811841at2"/>
<feature type="domain" description="Glycosyl hydrolase family 13 catalytic" evidence="11">
    <location>
        <begin position="4"/>
        <end position="441"/>
    </location>
</feature>
<keyword evidence="5 10" id="KW-0328">Glycosyltransferase</keyword>
<evidence type="ECO:0000256" key="2">
    <source>
        <dbReference type="ARBA" id="ARBA00005684"/>
    </source>
</evidence>
<dbReference type="RefSeq" id="WP_146271007.1">
    <property type="nucleotide sequence ID" value="NZ_VOEI01000003.1"/>
</dbReference>
<dbReference type="InterPro" id="IPR013797">
    <property type="entry name" value="Maltooligo_trehalose_synth_4"/>
</dbReference>
<proteinExistence type="inferred from homology"/>
<comment type="caution">
    <text evidence="12">The sequence shown here is derived from an EMBL/GenBank/DDBJ whole genome shotgun (WGS) entry which is preliminary data.</text>
</comment>
<dbReference type="Gene3D" id="3.20.20.80">
    <property type="entry name" value="Glycosidases"/>
    <property type="match status" value="2"/>
</dbReference>
<evidence type="ECO:0000256" key="10">
    <source>
        <dbReference type="RuleBase" id="RU361207"/>
    </source>
</evidence>
<comment type="catalytic activity">
    <reaction evidence="1 10">
        <text>Transfers a segment of a (1-&gt;4)-alpha-D-glucan to a new position in an acceptor, which may be glucose or a (1-&gt;4)-alpha-D-glucan.</text>
        <dbReference type="EC" id="2.4.1.25"/>
    </reaction>
</comment>
<dbReference type="NCBIfam" id="TIGR00217">
    <property type="entry name" value="malQ"/>
    <property type="match status" value="1"/>
</dbReference>
<dbReference type="Proteomes" id="UP000318010">
    <property type="component" value="Unassembled WGS sequence"/>
</dbReference>
<organism evidence="12 13">
    <name type="scientific">Mucilaginibacter achroorhodeus</name>
    <dbReference type="NCBI Taxonomy" id="2599294"/>
    <lineage>
        <taxon>Bacteria</taxon>
        <taxon>Pseudomonadati</taxon>
        <taxon>Bacteroidota</taxon>
        <taxon>Sphingobacteriia</taxon>
        <taxon>Sphingobacteriales</taxon>
        <taxon>Sphingobacteriaceae</taxon>
        <taxon>Mucilaginibacter</taxon>
    </lineage>
</organism>
<keyword evidence="7 10" id="KW-0119">Carbohydrate metabolism</keyword>
<dbReference type="GO" id="GO:0005975">
    <property type="term" value="P:carbohydrate metabolic process"/>
    <property type="evidence" value="ECO:0007669"/>
    <property type="project" value="InterPro"/>
</dbReference>
<evidence type="ECO:0000256" key="7">
    <source>
        <dbReference type="ARBA" id="ARBA00023277"/>
    </source>
</evidence>
<evidence type="ECO:0000313" key="13">
    <source>
        <dbReference type="Proteomes" id="UP000318010"/>
    </source>
</evidence>
<dbReference type="InterPro" id="IPR003385">
    <property type="entry name" value="Glyco_hydro_77"/>
</dbReference>
<dbReference type="Pfam" id="PF00128">
    <property type="entry name" value="Alpha-amylase"/>
    <property type="match status" value="1"/>
</dbReference>
<dbReference type="Gene3D" id="1.10.10.470">
    <property type="entry name" value="Maltooligosyl trehalose synthase, domain 4"/>
    <property type="match status" value="1"/>
</dbReference>
<evidence type="ECO:0000313" key="12">
    <source>
        <dbReference type="EMBL" id="TWR26001.1"/>
    </source>
</evidence>
<sequence>MFDPIATYRIQFHKDFTFKNLEAIIPYLSDLGIKTLYASPIFNAVPGSNHGYDGTDPLSINPEIGTLEELREISFKLKEAGISWLQDIVPNHMAFHHNNKWLMDVLKNGPQSKYKDYFDQGLADGAFFKGPIMVPFLGDDLQNVIDNGDLSVVYENEEFFLAYADQRWPLNDAATTGLQKADLASINKNKILLVELASQQYYRLCSWKETDNRINFRRFFTVNSLICLNIQKQEVFDHFHQFIVQLINEGVIQGLRIDHIDGLYDPEQYTERLRQLVGDDVYIVAEKILEQSEKLPQWPIQGTSGYDFLAQVNNLFTDKKAEKAFNKHYQKLIGDSIAVENQILDKKRLILTTYMNGELDNLINYYFELGLGDRSNFANVKNSIADLLIDLPVYRFYGNKWPLNDDEQDKLASVLKDQISLFESDINENLLVFYQRCMQFSGPLMAKGVEDTLMYTYNRFIAHNEVGDAPDAFGVTADQFHQLMQARQQQWPLALNGTSTHDTKRGEDARARLNVLSHLGDEWFDKVNKWREINAGLRQGDAPDTNDEYFIYQTLIGTYAGGTEDLQTYKKRLSAYLEKVLREAKVHSNWASPNEDYEKATKAFALNLLDDTKPFWKSFEAFYKKVAQYGAINSYAQVALKLTCPGVPDIYQGCELWDLSMVDPDNRRPVDYELRQNLLQEGFGAKAWIQSDGSFKLHLLQKLLKLRSSIGNFSNGNYLPLQVKGKHANDVIAFARVFKDEWIITIAPLTLTNVAENGIDKYDAKHWANTVVLLPNEAPPRCSDAITGKEISLKAEIKLKKILVDLPLTVLNLKPSDSARSAGVLLHITSLPSAFGNGDFGSNAFAFANQLKAANQRYWQILPLNAVSETDAFSPYSGTSSQAGNLLLISPELLVKDGLLNDSELQKFKIIPGSKVDFIAAESARFQLLELAWKHFNTSVENKTAFAEFCKKEEWWLNDFALYSLLKEINDDAPWQQWDNKFKLRDSKTLNKLSVEHEERLAELKWYQFIFTTQWYQLKAYCNNLGIKIFGDLPFYISHDSADVWANPGLFDLDEDLNMASICGVPPDYFNEEGQLWGMPTFNWQNLKKTGYNWWIKRIAKNLEWYDLLRLDHFRAFSAYWSVPAGEQTAINGTWMKGPGSDFFEELKKAFPATPFVAEDLGEIDKPVYELKDRYHLPGMKVLQFAFGDNIASSPHISHQHKPTDVVYTGTHDNNTTLGWFNEDADKTSMKNLKRYTGIKPKESNITNVLIKEALSSVCDLAIIPIQDWLDLDENARMNTPASQSENWTWQLTKEQLNALPLNRMRKWTMFFGRI</sequence>
<keyword evidence="13" id="KW-1185">Reference proteome</keyword>
<dbReference type="Pfam" id="PF02446">
    <property type="entry name" value="Glyco_hydro_77"/>
    <property type="match status" value="1"/>
</dbReference>
<reference evidence="12 13" key="1">
    <citation type="submission" date="2019-07" db="EMBL/GenBank/DDBJ databases">
        <authorList>
            <person name="Kim J."/>
        </authorList>
    </citation>
    <scope>NUCLEOTIDE SEQUENCE [LARGE SCALE GENOMIC DNA]</scope>
    <source>
        <strain evidence="12 13">MJ1a</strain>
    </source>
</reference>
<evidence type="ECO:0000256" key="3">
    <source>
        <dbReference type="ARBA" id="ARBA00012560"/>
    </source>
</evidence>
<dbReference type="GO" id="GO:0004134">
    <property type="term" value="F:4-alpha-glucanotransferase activity"/>
    <property type="evidence" value="ECO:0007669"/>
    <property type="project" value="UniProtKB-EC"/>
</dbReference>
<evidence type="ECO:0000256" key="1">
    <source>
        <dbReference type="ARBA" id="ARBA00000439"/>
    </source>
</evidence>
<dbReference type="InterPro" id="IPR012767">
    <property type="entry name" value="Trehalose_TreY"/>
</dbReference>
<dbReference type="PANTHER" id="PTHR32438:SF5">
    <property type="entry name" value="4-ALPHA-GLUCANOTRANSFERASE DPE1, CHLOROPLASTIC_AMYLOPLASTIC"/>
    <property type="match status" value="1"/>
</dbReference>
<protein>
    <recommendedName>
        <fullName evidence="4 10">4-alpha-glucanotransferase</fullName>
        <ecNumber evidence="3 10">2.4.1.25</ecNumber>
    </recommendedName>
    <alternativeName>
        <fullName evidence="8 10">Amylomaltase</fullName>
    </alternativeName>
    <alternativeName>
        <fullName evidence="9 10">Disproportionating enzyme</fullName>
    </alternativeName>
</protein>
<evidence type="ECO:0000256" key="4">
    <source>
        <dbReference type="ARBA" id="ARBA00020295"/>
    </source>
</evidence>
<dbReference type="InterPro" id="IPR006047">
    <property type="entry name" value="GH13_cat_dom"/>
</dbReference>
<evidence type="ECO:0000256" key="5">
    <source>
        <dbReference type="ARBA" id="ARBA00022676"/>
    </source>
</evidence>
<dbReference type="Gene3D" id="1.10.150.200">
    <property type="entry name" value="Maltooligosyl trehalose synthase, domain 3"/>
    <property type="match status" value="1"/>
</dbReference>
<comment type="similarity">
    <text evidence="2 10">Belongs to the disproportionating enzyme family.</text>
</comment>
<keyword evidence="6 10" id="KW-0808">Transferase</keyword>
<evidence type="ECO:0000259" key="11">
    <source>
        <dbReference type="SMART" id="SM00642"/>
    </source>
</evidence>
<name>A0A563U3T9_9SPHI</name>
<dbReference type="InterPro" id="IPR017853">
    <property type="entry name" value="GH"/>
</dbReference>
<accession>A0A563U3T9</accession>
<dbReference type="Gene3D" id="3.30.1590.10">
    <property type="entry name" value="Maltooligosyl trehalose synthase, domain 2"/>
    <property type="match status" value="1"/>
</dbReference>
<dbReference type="NCBIfam" id="TIGR02401">
    <property type="entry name" value="trehalose_TreY"/>
    <property type="match status" value="1"/>
</dbReference>
<dbReference type="SUPFAM" id="SSF51445">
    <property type="entry name" value="(Trans)glycosidases"/>
    <property type="match status" value="2"/>
</dbReference>
<evidence type="ECO:0000256" key="6">
    <source>
        <dbReference type="ARBA" id="ARBA00022679"/>
    </source>
</evidence>
<evidence type="ECO:0000256" key="9">
    <source>
        <dbReference type="ARBA" id="ARBA00031501"/>
    </source>
</evidence>
<gene>
    <name evidence="12" type="primary">treY</name>
    <name evidence="12" type="ORF">FPZ42_10230</name>
</gene>
<dbReference type="EMBL" id="VOEI01000003">
    <property type="protein sequence ID" value="TWR26001.1"/>
    <property type="molecule type" value="Genomic_DNA"/>
</dbReference>
<evidence type="ECO:0000256" key="8">
    <source>
        <dbReference type="ARBA" id="ARBA00031423"/>
    </source>
</evidence>
<dbReference type="PANTHER" id="PTHR32438">
    <property type="entry name" value="4-ALPHA-GLUCANOTRANSFERASE DPE1, CHLOROPLASTIC/AMYLOPLASTIC"/>
    <property type="match status" value="1"/>
</dbReference>
<dbReference type="NCBIfam" id="NF011080">
    <property type="entry name" value="PRK14508.1-3"/>
    <property type="match status" value="1"/>
</dbReference>
<dbReference type="SMART" id="SM00642">
    <property type="entry name" value="Aamy"/>
    <property type="match status" value="1"/>
</dbReference>
<dbReference type="EC" id="2.4.1.25" evidence="3 10"/>